<feature type="transmembrane region" description="Helical" evidence="1">
    <location>
        <begin position="140"/>
        <end position="159"/>
    </location>
</feature>
<reference evidence="2" key="1">
    <citation type="submission" date="2021-02" db="EMBL/GenBank/DDBJ databases">
        <authorList>
            <person name="Palmer J.M."/>
        </authorList>
    </citation>
    <scope>NUCLEOTIDE SEQUENCE</scope>
    <source>
        <strain evidence="2">SCRP734</strain>
    </source>
</reference>
<accession>A0A8T1V963</accession>
<dbReference type="EMBL" id="JAGDFM010000649">
    <property type="protein sequence ID" value="KAG7376648.1"/>
    <property type="molecule type" value="Genomic_DNA"/>
</dbReference>
<proteinExistence type="predicted"/>
<protein>
    <recommendedName>
        <fullName evidence="4">Transmembrane protein</fullName>
    </recommendedName>
</protein>
<feature type="transmembrane region" description="Helical" evidence="1">
    <location>
        <begin position="165"/>
        <end position="188"/>
    </location>
</feature>
<evidence type="ECO:0000313" key="3">
    <source>
        <dbReference type="Proteomes" id="UP000694044"/>
    </source>
</evidence>
<feature type="transmembrane region" description="Helical" evidence="1">
    <location>
        <begin position="67"/>
        <end position="87"/>
    </location>
</feature>
<dbReference type="AlphaFoldDB" id="A0A8T1V963"/>
<dbReference type="Proteomes" id="UP000694044">
    <property type="component" value="Unassembled WGS sequence"/>
</dbReference>
<keyword evidence="1" id="KW-1133">Transmembrane helix</keyword>
<evidence type="ECO:0008006" key="4">
    <source>
        <dbReference type="Google" id="ProtNLM"/>
    </source>
</evidence>
<evidence type="ECO:0000256" key="1">
    <source>
        <dbReference type="SAM" id="Phobius"/>
    </source>
</evidence>
<keyword evidence="3" id="KW-1185">Reference proteome</keyword>
<sequence length="299" mass="33567">MVSPASIKPTTHPQAALNITSPGKSNEWPWFDKFMRAWKGIQVSYYGGKYSVERVLALEEYARKTSLLHVIYVCIGIPLPTVVLILVQESVPLQDPTKGWRENYGFWIRAAILALVIARVVVGQTRYFITGIAISWRREIFLSVCAAATFTVVAAFISAHAIFPIPFFVLTLAPVFYTVYVVAFRIVVGGRALHHIMESRVELLRYVKFLAAQNVMACTYPAYEALFRLAQGTQYQLPVIFLLPVMKVALKNVVLRCAAHMEDMAPEALSSPQISPKQHSCCMVYIDGPQESCKGYDRQ</sequence>
<organism evidence="2 3">
    <name type="scientific">Phytophthora pseudosyringae</name>
    <dbReference type="NCBI Taxonomy" id="221518"/>
    <lineage>
        <taxon>Eukaryota</taxon>
        <taxon>Sar</taxon>
        <taxon>Stramenopiles</taxon>
        <taxon>Oomycota</taxon>
        <taxon>Peronosporomycetes</taxon>
        <taxon>Peronosporales</taxon>
        <taxon>Peronosporaceae</taxon>
        <taxon>Phytophthora</taxon>
    </lineage>
</organism>
<evidence type="ECO:0000313" key="2">
    <source>
        <dbReference type="EMBL" id="KAG7376648.1"/>
    </source>
</evidence>
<gene>
    <name evidence="2" type="ORF">PHYPSEUDO_012953</name>
</gene>
<keyword evidence="1" id="KW-0472">Membrane</keyword>
<keyword evidence="1" id="KW-0812">Transmembrane</keyword>
<name>A0A8T1V963_9STRA</name>
<feature type="transmembrane region" description="Helical" evidence="1">
    <location>
        <begin position="107"/>
        <end position="128"/>
    </location>
</feature>
<comment type="caution">
    <text evidence="2">The sequence shown here is derived from an EMBL/GenBank/DDBJ whole genome shotgun (WGS) entry which is preliminary data.</text>
</comment>
<dbReference type="OrthoDB" id="121311at2759"/>